<dbReference type="Proteomes" id="UP000265341">
    <property type="component" value="Unassembled WGS sequence"/>
</dbReference>
<feature type="transmembrane region" description="Helical" evidence="1">
    <location>
        <begin position="58"/>
        <end position="76"/>
    </location>
</feature>
<organism evidence="2 3">
    <name type="scientific">Calidithermus roseus</name>
    <dbReference type="NCBI Taxonomy" id="1644118"/>
    <lineage>
        <taxon>Bacteria</taxon>
        <taxon>Thermotogati</taxon>
        <taxon>Deinococcota</taxon>
        <taxon>Deinococci</taxon>
        <taxon>Thermales</taxon>
        <taxon>Thermaceae</taxon>
        <taxon>Calidithermus</taxon>
    </lineage>
</organism>
<feature type="transmembrane region" description="Helical" evidence="1">
    <location>
        <begin position="33"/>
        <end position="51"/>
    </location>
</feature>
<keyword evidence="1" id="KW-0812">Transmembrane</keyword>
<feature type="transmembrane region" description="Helical" evidence="1">
    <location>
        <begin position="82"/>
        <end position="101"/>
    </location>
</feature>
<evidence type="ECO:0000313" key="3">
    <source>
        <dbReference type="Proteomes" id="UP000265341"/>
    </source>
</evidence>
<gene>
    <name evidence="2" type="ORF">Mrose_00082</name>
</gene>
<keyword evidence="1" id="KW-1133">Transmembrane helix</keyword>
<feature type="transmembrane region" description="Helical" evidence="1">
    <location>
        <begin position="130"/>
        <end position="148"/>
    </location>
</feature>
<dbReference type="AlphaFoldDB" id="A0A399EZ74"/>
<reference evidence="2 3" key="1">
    <citation type="submission" date="2018-08" db="EMBL/GenBank/DDBJ databases">
        <title>Meiothermus roseus NBRC 110900 genome sequencing project.</title>
        <authorList>
            <person name="Da Costa M.S."/>
            <person name="Albuquerque L."/>
            <person name="Raposo P."/>
            <person name="Froufe H.J.C."/>
            <person name="Barroso C.S."/>
            <person name="Egas C."/>
        </authorList>
    </citation>
    <scope>NUCLEOTIDE SEQUENCE [LARGE SCALE GENOMIC DNA]</scope>
    <source>
        <strain evidence="2 3">NBRC 110900</strain>
    </source>
</reference>
<name>A0A399EZ74_9DEIN</name>
<feature type="transmembrane region" description="Helical" evidence="1">
    <location>
        <begin position="179"/>
        <end position="194"/>
    </location>
</feature>
<keyword evidence="1" id="KW-0472">Membrane</keyword>
<protein>
    <submittedName>
        <fullName evidence="2">Uncharacterized protein</fullName>
    </submittedName>
</protein>
<dbReference type="RefSeq" id="WP_119275455.1">
    <property type="nucleotide sequence ID" value="NZ_QWLA01000001.1"/>
</dbReference>
<dbReference type="OrthoDB" id="33380at2"/>
<keyword evidence="3" id="KW-1185">Reference proteome</keyword>
<comment type="caution">
    <text evidence="2">The sequence shown here is derived from an EMBL/GenBank/DDBJ whole genome shotgun (WGS) entry which is preliminary data.</text>
</comment>
<accession>A0A399EZ74</accession>
<feature type="transmembrane region" description="Helical" evidence="1">
    <location>
        <begin position="9"/>
        <end position="27"/>
    </location>
</feature>
<evidence type="ECO:0000313" key="2">
    <source>
        <dbReference type="EMBL" id="RIH89857.1"/>
    </source>
</evidence>
<feature type="transmembrane region" description="Helical" evidence="1">
    <location>
        <begin position="106"/>
        <end position="124"/>
    </location>
</feature>
<sequence length="204" mass="21886">MSNDNSRPIIGLVLLGLGILFLLHNLGVNIGETFIALVFAGAGLGFLAFFFQDRTRPWPLIPGLVLLAIAGLIAFGDQLGELGGSLFLGAIGLGFLGVYLYRRENWWAIIPGGTLLTLALVAGLEGVWGIDGGTLFFLGLTVTFAAVFATGQRWAIFPAIATALLVLLTIGWFRGALEVLLPLAMITVGAYLLWREQNRKSLEK</sequence>
<dbReference type="EMBL" id="QWLA01000001">
    <property type="protein sequence ID" value="RIH89857.1"/>
    <property type="molecule type" value="Genomic_DNA"/>
</dbReference>
<evidence type="ECO:0000256" key="1">
    <source>
        <dbReference type="SAM" id="Phobius"/>
    </source>
</evidence>
<feature type="transmembrane region" description="Helical" evidence="1">
    <location>
        <begin position="155"/>
        <end position="173"/>
    </location>
</feature>
<proteinExistence type="predicted"/>